<evidence type="ECO:0000313" key="4">
    <source>
        <dbReference type="Proteomes" id="UP000515908"/>
    </source>
</evidence>
<feature type="region of interest" description="Disordered" evidence="1">
    <location>
        <begin position="293"/>
        <end position="404"/>
    </location>
</feature>
<reference evidence="3 4" key="1">
    <citation type="submission" date="2020-08" db="EMBL/GenBank/DDBJ databases">
        <authorList>
            <person name="Newling K."/>
            <person name="Davey J."/>
            <person name="Forrester S."/>
        </authorList>
    </citation>
    <scope>NUCLEOTIDE SEQUENCE [LARGE SCALE GENOMIC DNA]</scope>
    <source>
        <strain evidence="4">Crithidia deanei Carvalho (ATCC PRA-265)</strain>
    </source>
</reference>
<dbReference type="Pfam" id="PF09149">
    <property type="entry name" value="DUF1935"/>
    <property type="match status" value="1"/>
</dbReference>
<feature type="compositionally biased region" description="Basic and acidic residues" evidence="1">
    <location>
        <begin position="356"/>
        <end position="369"/>
    </location>
</feature>
<dbReference type="EMBL" id="LR877148">
    <property type="protein sequence ID" value="CAD2215182.1"/>
    <property type="molecule type" value="Genomic_DNA"/>
</dbReference>
<gene>
    <name evidence="3" type="ORF">ADEAN_000263700</name>
</gene>
<dbReference type="InterPro" id="IPR015232">
    <property type="entry name" value="DUF1935"/>
</dbReference>
<keyword evidence="4" id="KW-1185">Reference proteome</keyword>
<name>A0A7G2CAX5_9TRYP</name>
<feature type="compositionally biased region" description="Basic and acidic residues" evidence="1">
    <location>
        <begin position="17"/>
        <end position="39"/>
    </location>
</feature>
<protein>
    <recommendedName>
        <fullName evidence="2">DUF1935 domain-containing protein</fullName>
    </recommendedName>
</protein>
<accession>A0A7G2CAX5</accession>
<feature type="region of interest" description="Disordered" evidence="1">
    <location>
        <begin position="1"/>
        <end position="46"/>
    </location>
</feature>
<evidence type="ECO:0000259" key="2">
    <source>
        <dbReference type="Pfam" id="PF09149"/>
    </source>
</evidence>
<dbReference type="Gene3D" id="2.60.40.1180">
    <property type="entry name" value="Golgi alpha-mannosidase II"/>
    <property type="match status" value="1"/>
</dbReference>
<feature type="domain" description="DUF1935" evidence="2">
    <location>
        <begin position="188"/>
        <end position="277"/>
    </location>
</feature>
<dbReference type="InterPro" id="IPR013780">
    <property type="entry name" value="Glyco_hydro_b"/>
</dbReference>
<dbReference type="AlphaFoldDB" id="A0A7G2CAX5"/>
<evidence type="ECO:0000256" key="1">
    <source>
        <dbReference type="SAM" id="MobiDB-lite"/>
    </source>
</evidence>
<feature type="compositionally biased region" description="Polar residues" evidence="1">
    <location>
        <begin position="1"/>
        <end position="16"/>
    </location>
</feature>
<evidence type="ECO:0000313" key="3">
    <source>
        <dbReference type="EMBL" id="CAD2215182.1"/>
    </source>
</evidence>
<dbReference type="InterPro" id="IPR036310">
    <property type="entry name" value="Smp-1-like_sf"/>
</dbReference>
<sequence>MGFQLSSLRTSTGTQLTHKESTEEFEEKDRGKPRMRDGKPGYVTSRGKYHQFSHTFPTMLNVDDIDPWIENNGKKYMYKLVRVNKTFSQEEADAEGISNCTRTTKNRERIQSRRWGESKSREEVELELDCEELYRADAVSAFDMSNASSARRPMFTKNVVTERVIPLSVKEDSRRGVGKVTKALPKNIIITETHTWSLFNDSLNRFFFVRAIFDASSDIKGLTRTIVRRGVVDEIDRSQSSSSYHRRDTYYNSLWVAEVVVKPMETVSFIEGKVKGAYTLQCTDVRHLCDDTLFRHGRPPAPPRQGQRPAPAYRRKSDKETGNPLDLINSAQNSGQYGPSEECEVDKDPNPVVVVHDQDSDDNSKRPSDIDTDPPSPRATRAKKPKKGNIVKVVKGKKAKTIRR</sequence>
<dbReference type="VEuPathDB" id="TriTrypDB:ADEAN_000263700"/>
<feature type="compositionally biased region" description="Basic residues" evidence="1">
    <location>
        <begin position="380"/>
        <end position="404"/>
    </location>
</feature>
<dbReference type="Proteomes" id="UP000515908">
    <property type="component" value="Chromosome 04"/>
</dbReference>
<dbReference type="SUPFAM" id="SSF101601">
    <property type="entry name" value="Smp-1-like"/>
    <property type="match status" value="1"/>
</dbReference>
<organism evidence="3 4">
    <name type="scientific">Angomonas deanei</name>
    <dbReference type="NCBI Taxonomy" id="59799"/>
    <lineage>
        <taxon>Eukaryota</taxon>
        <taxon>Discoba</taxon>
        <taxon>Euglenozoa</taxon>
        <taxon>Kinetoplastea</taxon>
        <taxon>Metakinetoplastina</taxon>
        <taxon>Trypanosomatida</taxon>
        <taxon>Trypanosomatidae</taxon>
        <taxon>Strigomonadinae</taxon>
        <taxon>Angomonas</taxon>
    </lineage>
</organism>
<proteinExistence type="predicted"/>